<dbReference type="InterPro" id="IPR049874">
    <property type="entry name" value="ROK_cs"/>
</dbReference>
<protein>
    <submittedName>
        <fullName evidence="2">ROK family protein</fullName>
    </submittedName>
</protein>
<dbReference type="InterPro" id="IPR043129">
    <property type="entry name" value="ATPase_NBD"/>
</dbReference>
<dbReference type="SUPFAM" id="SSF53067">
    <property type="entry name" value="Actin-like ATPase domain"/>
    <property type="match status" value="1"/>
</dbReference>
<dbReference type="KEGG" id="beu:BE0216_07095"/>
<dbReference type="Proteomes" id="UP000593943">
    <property type="component" value="Chromosome"/>
</dbReference>
<keyword evidence="3" id="KW-1185">Reference proteome</keyword>
<dbReference type="PANTHER" id="PTHR18964">
    <property type="entry name" value="ROK (REPRESSOR, ORF, KINASE) FAMILY"/>
    <property type="match status" value="1"/>
</dbReference>
<name>A0A7L9SPH3_9BIFI</name>
<dbReference type="AlphaFoldDB" id="A0A7L9SPH3"/>
<dbReference type="OrthoDB" id="8772678at2"/>
<reference evidence="2 3" key="1">
    <citation type="submission" date="2020-10" db="EMBL/GenBank/DDBJ databases">
        <title>Genome sequencing of Bifidobacterium eulemuris_DSMZ_100216.</title>
        <authorList>
            <person name="Kim J."/>
        </authorList>
    </citation>
    <scope>NUCLEOTIDE SEQUENCE [LARGE SCALE GENOMIC DNA]</scope>
    <source>
        <strain evidence="2 3">DSM 100216</strain>
    </source>
</reference>
<dbReference type="RefSeq" id="WP_158217160.1">
    <property type="nucleotide sequence ID" value="NZ_CP062938.1"/>
</dbReference>
<sequence length="326" mass="33298">MMTSSLLLGIDIGGTKIMVCLYDADLALLASTCAPTPASEGGDAMIASACAMADTLLADLGAGQADTLTEAGRAWATANAGEPATIAAIGVGAAGLIDSEHGVVTAASDSFHGWAGYNARTALQRWCDVPVAMENDVNAFLIAQMANRPQDEQRRSVLGLMLGTGVGGAMWLNGGIFRGTGYSAGEIGHIPGFDDVPCTCGARGHLEALAGGRGIARLWHEATGGDEDTRAIGDLARSGDERAQALWSQAGDSVAKAVAICQSLLDIDEVVIGGSVAKSWDLLEPAIRRGIAAYPVPIAREVAITHADDGDDTVARGAAASARLLL</sequence>
<organism evidence="2 3">
    <name type="scientific">Bifidobacterium eulemuris</name>
    <dbReference type="NCBI Taxonomy" id="1765219"/>
    <lineage>
        <taxon>Bacteria</taxon>
        <taxon>Bacillati</taxon>
        <taxon>Actinomycetota</taxon>
        <taxon>Actinomycetes</taxon>
        <taxon>Bifidobacteriales</taxon>
        <taxon>Bifidobacteriaceae</taxon>
        <taxon>Bifidobacterium</taxon>
    </lineage>
</organism>
<dbReference type="PROSITE" id="PS01125">
    <property type="entry name" value="ROK"/>
    <property type="match status" value="1"/>
</dbReference>
<gene>
    <name evidence="2" type="ORF">BE0216_07095</name>
</gene>
<dbReference type="EMBL" id="CP062938">
    <property type="protein sequence ID" value="QOL32244.1"/>
    <property type="molecule type" value="Genomic_DNA"/>
</dbReference>
<evidence type="ECO:0000313" key="3">
    <source>
        <dbReference type="Proteomes" id="UP000593943"/>
    </source>
</evidence>
<accession>A0A7L9SPH3</accession>
<evidence type="ECO:0000256" key="1">
    <source>
        <dbReference type="ARBA" id="ARBA00006479"/>
    </source>
</evidence>
<proteinExistence type="inferred from homology"/>
<dbReference type="InterPro" id="IPR000600">
    <property type="entry name" value="ROK"/>
</dbReference>
<dbReference type="Pfam" id="PF00480">
    <property type="entry name" value="ROK"/>
    <property type="match status" value="1"/>
</dbReference>
<comment type="similarity">
    <text evidence="1">Belongs to the ROK (NagC/XylR) family.</text>
</comment>
<dbReference type="Gene3D" id="3.30.420.40">
    <property type="match status" value="2"/>
</dbReference>
<evidence type="ECO:0000313" key="2">
    <source>
        <dbReference type="EMBL" id="QOL32244.1"/>
    </source>
</evidence>
<dbReference type="PANTHER" id="PTHR18964:SF169">
    <property type="entry name" value="N-ACETYLMANNOSAMINE KINASE"/>
    <property type="match status" value="1"/>
</dbReference>